<dbReference type="RefSeq" id="WP_179487449.1">
    <property type="nucleotide sequence ID" value="NZ_JACCBV010000001.1"/>
</dbReference>
<feature type="region of interest" description="Disordered" evidence="1">
    <location>
        <begin position="29"/>
        <end position="58"/>
    </location>
</feature>
<protein>
    <recommendedName>
        <fullName evidence="5">Bacterial spore germination immunoglobulin-like domain-containing protein</fullName>
    </recommendedName>
</protein>
<name>A0A7Y9KGM8_9MICO</name>
<accession>A0A7Y9KGM8</accession>
<evidence type="ECO:0000256" key="2">
    <source>
        <dbReference type="SAM" id="SignalP"/>
    </source>
</evidence>
<sequence length="308" mass="32461">MRRRIAAVLALTGSALLCGTLIGCGPAGQQPSTDPPVPLPTPTETLDHGRLSQQGPPPFVVRYDSTELRIAAAGWCWNSGCADGIDLDPPSIGSPDDVLVFIPDFDLLTAVQVSGERYTCDSRTLDAKTEDLGGGWWRVTPQGPADDYTVDLFASQGGGDVLAPPGGSGDMFASLRWTTTADAPLPEPEASLVLVVNHDGEPDSYGLELSVANLAQTPAEYSATITVTAANGKSRTFEARPAEHCPGAGWLFFDEPDSEALAAARLGDFPFTYRVELVVDGATHVATAEYTGDEDGIDVPLEFEPALN</sequence>
<proteinExistence type="predicted"/>
<dbReference type="AlphaFoldDB" id="A0A7Y9KGM8"/>
<comment type="caution">
    <text evidence="3">The sequence shown here is derived from an EMBL/GenBank/DDBJ whole genome shotgun (WGS) entry which is preliminary data.</text>
</comment>
<evidence type="ECO:0008006" key="5">
    <source>
        <dbReference type="Google" id="ProtNLM"/>
    </source>
</evidence>
<keyword evidence="2" id="KW-0732">Signal</keyword>
<dbReference type="Proteomes" id="UP000576969">
    <property type="component" value="Unassembled WGS sequence"/>
</dbReference>
<organism evidence="3 4">
    <name type="scientific">Microbacterium immunditiarum</name>
    <dbReference type="NCBI Taxonomy" id="337480"/>
    <lineage>
        <taxon>Bacteria</taxon>
        <taxon>Bacillati</taxon>
        <taxon>Actinomycetota</taxon>
        <taxon>Actinomycetes</taxon>
        <taxon>Micrococcales</taxon>
        <taxon>Microbacteriaceae</taxon>
        <taxon>Microbacterium</taxon>
    </lineage>
</organism>
<evidence type="ECO:0000313" key="4">
    <source>
        <dbReference type="Proteomes" id="UP000576969"/>
    </source>
</evidence>
<feature type="signal peptide" evidence="2">
    <location>
        <begin position="1"/>
        <end position="29"/>
    </location>
</feature>
<evidence type="ECO:0000313" key="3">
    <source>
        <dbReference type="EMBL" id="NYE18652.1"/>
    </source>
</evidence>
<evidence type="ECO:0000256" key="1">
    <source>
        <dbReference type="SAM" id="MobiDB-lite"/>
    </source>
</evidence>
<reference evidence="3 4" key="1">
    <citation type="submission" date="2020-07" db="EMBL/GenBank/DDBJ databases">
        <title>Sequencing the genomes of 1000 actinobacteria strains.</title>
        <authorList>
            <person name="Klenk H.-P."/>
        </authorList>
    </citation>
    <scope>NUCLEOTIDE SEQUENCE [LARGE SCALE GENOMIC DNA]</scope>
    <source>
        <strain evidence="3 4">DSM 24662</strain>
    </source>
</reference>
<feature type="chain" id="PRO_5030999544" description="Bacterial spore germination immunoglobulin-like domain-containing protein" evidence="2">
    <location>
        <begin position="30"/>
        <end position="308"/>
    </location>
</feature>
<dbReference type="EMBL" id="JACCBV010000001">
    <property type="protein sequence ID" value="NYE18652.1"/>
    <property type="molecule type" value="Genomic_DNA"/>
</dbReference>
<dbReference type="PROSITE" id="PS51257">
    <property type="entry name" value="PROKAR_LIPOPROTEIN"/>
    <property type="match status" value="1"/>
</dbReference>
<gene>
    <name evidence="3" type="ORF">BJ991_000680</name>
</gene>
<keyword evidence="4" id="KW-1185">Reference proteome</keyword>